<dbReference type="Proteomes" id="UP001482620">
    <property type="component" value="Unassembled WGS sequence"/>
</dbReference>
<gene>
    <name evidence="1" type="ORF">ILYODFUR_037086</name>
</gene>
<evidence type="ECO:0000313" key="2">
    <source>
        <dbReference type="Proteomes" id="UP001482620"/>
    </source>
</evidence>
<keyword evidence="2" id="KW-1185">Reference proteome</keyword>
<organism evidence="1 2">
    <name type="scientific">Ilyodon furcidens</name>
    <name type="common">goldbreast splitfin</name>
    <dbReference type="NCBI Taxonomy" id="33524"/>
    <lineage>
        <taxon>Eukaryota</taxon>
        <taxon>Metazoa</taxon>
        <taxon>Chordata</taxon>
        <taxon>Craniata</taxon>
        <taxon>Vertebrata</taxon>
        <taxon>Euteleostomi</taxon>
        <taxon>Actinopterygii</taxon>
        <taxon>Neopterygii</taxon>
        <taxon>Teleostei</taxon>
        <taxon>Neoteleostei</taxon>
        <taxon>Acanthomorphata</taxon>
        <taxon>Ovalentaria</taxon>
        <taxon>Atherinomorphae</taxon>
        <taxon>Cyprinodontiformes</taxon>
        <taxon>Goodeidae</taxon>
        <taxon>Ilyodon</taxon>
    </lineage>
</organism>
<name>A0ABV0V977_9TELE</name>
<protein>
    <submittedName>
        <fullName evidence="1">Uncharacterized protein</fullName>
    </submittedName>
</protein>
<sequence length="106" mass="11969">MYANFINITANVRSIYFCLKVLTEMSEIHMCVCVGGCVSLRVTEPSINKALSWSSQPPANHLTSLSLSFFYIQLYFNPDFFSTDTCHLFLCACVTRVQTSVPPCFH</sequence>
<comment type="caution">
    <text evidence="1">The sequence shown here is derived from an EMBL/GenBank/DDBJ whole genome shotgun (WGS) entry which is preliminary data.</text>
</comment>
<accession>A0ABV0V977</accession>
<dbReference type="EMBL" id="JAHRIQ010100614">
    <property type="protein sequence ID" value="MEQ2253879.1"/>
    <property type="molecule type" value="Genomic_DNA"/>
</dbReference>
<proteinExistence type="predicted"/>
<reference evidence="1 2" key="1">
    <citation type="submission" date="2021-06" db="EMBL/GenBank/DDBJ databases">
        <authorList>
            <person name="Palmer J.M."/>
        </authorList>
    </citation>
    <scope>NUCLEOTIDE SEQUENCE [LARGE SCALE GENOMIC DNA]</scope>
    <source>
        <strain evidence="2">if_2019</strain>
        <tissue evidence="1">Muscle</tissue>
    </source>
</reference>
<evidence type="ECO:0000313" key="1">
    <source>
        <dbReference type="EMBL" id="MEQ2253879.1"/>
    </source>
</evidence>